<dbReference type="EMBL" id="PIPI01000001">
    <property type="protein sequence ID" value="RUO22042.1"/>
    <property type="molecule type" value="Genomic_DNA"/>
</dbReference>
<dbReference type="InterPro" id="IPR019734">
    <property type="entry name" value="TPR_rpt"/>
</dbReference>
<keyword evidence="3" id="KW-0472">Membrane</keyword>
<sequence>MIEIFWLRPQALWLLIPWLFVLVPLIILRVRQRLGLEQIIAPHLQQLMIQGRQPHSKLWRGLGGMAFFAILIVALAGPALHKVDMPVFNQDRGAVLLLDASMQTRAQDIAPDRFTQMRFKAIDLVEKFKDGQLGFIAYSGDAFAVNPLTRDGVTILQNLRVITPEIMPIEGHDPVLAMQAAIAQLANAGYQTGDIFWLTAGINQSDMQELRTLLRAHSYRINILAVGTSEGAPVRDAQGELLRDQRGRVMLPRLIPDYLQRISSETGGRFQSMTADNTDVANLFAHAEASASRHEGEISASDLSGEIWLDAGPWLALLLLPWLLPLARRGQLWMWPALSLLVLTQMPVTAVAASEPSSTVSGRDIPIWQRPFLTREQQAQQLFDQGNYVAAAERFKDPMRRGDALYRAGDFAASAAAYAQSAEGNAQAHFNRGNALAQLGDLDAALAAYDEGLALAPDWRELQENKELVEALRDQQEKEQQQQGEQQENGEPQESEDGQPEPSEEQSSEQDQQNQEQSQEPSQDEQAQEGQESEQNDAAPQDQDSEGQELADADAIEVDNLSAEEREELQQLLNRLNDDPSLLLQNRLRREAQRRRQQLPPRGF</sequence>
<protein>
    <recommendedName>
        <fullName evidence="4">VWFA domain-containing protein</fullName>
    </recommendedName>
</protein>
<dbReference type="InterPro" id="IPR036465">
    <property type="entry name" value="vWFA_dom_sf"/>
</dbReference>
<dbReference type="Proteomes" id="UP000288212">
    <property type="component" value="Unassembled WGS sequence"/>
</dbReference>
<dbReference type="SUPFAM" id="SSF53300">
    <property type="entry name" value="vWA-like"/>
    <property type="match status" value="1"/>
</dbReference>
<feature type="compositionally biased region" description="Low complexity" evidence="2">
    <location>
        <begin position="509"/>
        <end position="521"/>
    </location>
</feature>
<dbReference type="PROSITE" id="PS50293">
    <property type="entry name" value="TPR_REGION"/>
    <property type="match status" value="1"/>
</dbReference>
<feature type="domain" description="VWFA" evidence="4">
    <location>
        <begin position="93"/>
        <end position="287"/>
    </location>
</feature>
<keyword evidence="6" id="KW-1185">Reference proteome</keyword>
<dbReference type="InterPro" id="IPR011990">
    <property type="entry name" value="TPR-like_helical_dom_sf"/>
</dbReference>
<dbReference type="AlphaFoldDB" id="A0A432VZF0"/>
<dbReference type="OrthoDB" id="9807628at2"/>
<feature type="transmembrane region" description="Helical" evidence="3">
    <location>
        <begin position="58"/>
        <end position="80"/>
    </location>
</feature>
<reference evidence="5 6" key="1">
    <citation type="journal article" date="2011" name="Front. Microbiol.">
        <title>Genomic signatures of strain selection and enhancement in Bacillus atrophaeus var. globigii, a historical biowarfare simulant.</title>
        <authorList>
            <person name="Gibbons H.S."/>
            <person name="Broomall S.M."/>
            <person name="McNew L.A."/>
            <person name="Daligault H."/>
            <person name="Chapman C."/>
            <person name="Bruce D."/>
            <person name="Karavis M."/>
            <person name="Krepps M."/>
            <person name="McGregor P.A."/>
            <person name="Hong C."/>
            <person name="Park K.H."/>
            <person name="Akmal A."/>
            <person name="Feldman A."/>
            <person name="Lin J.S."/>
            <person name="Chang W.E."/>
            <person name="Higgs B.W."/>
            <person name="Demirev P."/>
            <person name="Lindquist J."/>
            <person name="Liem A."/>
            <person name="Fochler E."/>
            <person name="Read T.D."/>
            <person name="Tapia R."/>
            <person name="Johnson S."/>
            <person name="Bishop-Lilly K.A."/>
            <person name="Detter C."/>
            <person name="Han C."/>
            <person name="Sozhamannan S."/>
            <person name="Rosenzweig C.N."/>
            <person name="Skowronski E.W."/>
        </authorList>
    </citation>
    <scope>NUCLEOTIDE SEQUENCE [LARGE SCALE GENOMIC DNA]</scope>
    <source>
        <strain evidence="5 6">AK5</strain>
    </source>
</reference>
<dbReference type="SMART" id="SM00327">
    <property type="entry name" value="VWA"/>
    <property type="match status" value="1"/>
</dbReference>
<feature type="region of interest" description="Disordered" evidence="2">
    <location>
        <begin position="473"/>
        <end position="604"/>
    </location>
</feature>
<evidence type="ECO:0000256" key="3">
    <source>
        <dbReference type="SAM" id="Phobius"/>
    </source>
</evidence>
<organism evidence="5 6">
    <name type="scientific">Aliidiomarina haloalkalitolerans</name>
    <dbReference type="NCBI Taxonomy" id="859059"/>
    <lineage>
        <taxon>Bacteria</taxon>
        <taxon>Pseudomonadati</taxon>
        <taxon>Pseudomonadota</taxon>
        <taxon>Gammaproteobacteria</taxon>
        <taxon>Alteromonadales</taxon>
        <taxon>Idiomarinaceae</taxon>
        <taxon>Aliidiomarina</taxon>
    </lineage>
</organism>
<dbReference type="SMART" id="SM00028">
    <property type="entry name" value="TPR"/>
    <property type="match status" value="1"/>
</dbReference>
<name>A0A432VZF0_9GAMM</name>
<dbReference type="PANTHER" id="PTHR22550:SF14">
    <property type="entry name" value="VWFA DOMAIN-CONTAINING PROTEIN"/>
    <property type="match status" value="1"/>
</dbReference>
<keyword evidence="1" id="KW-0802">TPR repeat</keyword>
<evidence type="ECO:0000259" key="4">
    <source>
        <dbReference type="PROSITE" id="PS50234"/>
    </source>
</evidence>
<evidence type="ECO:0000313" key="5">
    <source>
        <dbReference type="EMBL" id="RUO22042.1"/>
    </source>
</evidence>
<accession>A0A432VZF0</accession>
<proteinExistence type="predicted"/>
<evidence type="ECO:0000313" key="6">
    <source>
        <dbReference type="Proteomes" id="UP000288212"/>
    </source>
</evidence>
<dbReference type="RefSeq" id="WP_126791427.1">
    <property type="nucleotide sequence ID" value="NZ_PIPI01000001.1"/>
</dbReference>
<comment type="caution">
    <text evidence="5">The sequence shown here is derived from an EMBL/GenBank/DDBJ whole genome shotgun (WGS) entry which is preliminary data.</text>
</comment>
<dbReference type="Gene3D" id="1.25.40.10">
    <property type="entry name" value="Tetratricopeptide repeat domain"/>
    <property type="match status" value="1"/>
</dbReference>
<evidence type="ECO:0000256" key="2">
    <source>
        <dbReference type="SAM" id="MobiDB-lite"/>
    </source>
</evidence>
<feature type="compositionally biased region" description="Low complexity" evidence="2">
    <location>
        <begin position="481"/>
        <end position="490"/>
    </location>
</feature>
<dbReference type="PROSITE" id="PS50234">
    <property type="entry name" value="VWFA"/>
    <property type="match status" value="1"/>
</dbReference>
<evidence type="ECO:0000256" key="1">
    <source>
        <dbReference type="PROSITE-ProRule" id="PRU00339"/>
    </source>
</evidence>
<dbReference type="Gene3D" id="3.40.50.410">
    <property type="entry name" value="von Willebrand factor, type A domain"/>
    <property type="match status" value="1"/>
</dbReference>
<feature type="repeat" description="TPR" evidence="1">
    <location>
        <begin position="426"/>
        <end position="459"/>
    </location>
</feature>
<keyword evidence="3" id="KW-0812">Transmembrane</keyword>
<feature type="compositionally biased region" description="Acidic residues" evidence="2">
    <location>
        <begin position="491"/>
        <end position="508"/>
    </location>
</feature>
<dbReference type="SUPFAM" id="SSF48452">
    <property type="entry name" value="TPR-like"/>
    <property type="match status" value="1"/>
</dbReference>
<gene>
    <name evidence="5" type="ORF">CWE06_04210</name>
</gene>
<dbReference type="InterPro" id="IPR050768">
    <property type="entry name" value="UPF0353/GerABKA_families"/>
</dbReference>
<feature type="compositionally biased region" description="Acidic residues" evidence="2">
    <location>
        <begin position="543"/>
        <end position="557"/>
    </location>
</feature>
<keyword evidence="3" id="KW-1133">Transmembrane helix</keyword>
<dbReference type="PANTHER" id="PTHR22550">
    <property type="entry name" value="SPORE GERMINATION PROTEIN"/>
    <property type="match status" value="1"/>
</dbReference>
<feature type="compositionally biased region" description="Acidic residues" evidence="2">
    <location>
        <begin position="522"/>
        <end position="535"/>
    </location>
</feature>
<feature type="transmembrane region" description="Helical" evidence="3">
    <location>
        <begin position="12"/>
        <end position="30"/>
    </location>
</feature>
<dbReference type="InterPro" id="IPR002035">
    <property type="entry name" value="VWF_A"/>
</dbReference>
<dbReference type="Pfam" id="PF00515">
    <property type="entry name" value="TPR_1"/>
    <property type="match status" value="1"/>
</dbReference>
<dbReference type="PROSITE" id="PS50005">
    <property type="entry name" value="TPR"/>
    <property type="match status" value="1"/>
</dbReference>